<dbReference type="PROSITE" id="PS50106">
    <property type="entry name" value="PDZ"/>
    <property type="match status" value="1"/>
</dbReference>
<comment type="caution">
    <text evidence="4">The sequence shown here is derived from an EMBL/GenBank/DDBJ whole genome shotgun (WGS) entry which is preliminary data.</text>
</comment>
<evidence type="ECO:0000313" key="4">
    <source>
        <dbReference type="EMBL" id="TNN56366.1"/>
    </source>
</evidence>
<dbReference type="PANTHER" id="PTHR14113">
    <property type="entry name" value="PICCOLO/BASSOON"/>
    <property type="match status" value="1"/>
</dbReference>
<evidence type="ECO:0000259" key="3">
    <source>
        <dbReference type="PROSITE" id="PS50106"/>
    </source>
</evidence>
<feature type="coiled-coil region" evidence="1">
    <location>
        <begin position="408"/>
        <end position="438"/>
    </location>
</feature>
<keyword evidence="5" id="KW-1185">Reference proteome</keyword>
<evidence type="ECO:0000313" key="5">
    <source>
        <dbReference type="Proteomes" id="UP000314294"/>
    </source>
</evidence>
<dbReference type="PANTHER" id="PTHR14113:SF11">
    <property type="entry name" value="PROTEIN PICCOLO ISOFORM X1"/>
    <property type="match status" value="1"/>
</dbReference>
<dbReference type="InterPro" id="IPR036034">
    <property type="entry name" value="PDZ_sf"/>
</dbReference>
<feature type="region of interest" description="Disordered" evidence="2">
    <location>
        <begin position="311"/>
        <end position="399"/>
    </location>
</feature>
<dbReference type="GO" id="GO:0098982">
    <property type="term" value="C:GABA-ergic synapse"/>
    <property type="evidence" value="ECO:0007669"/>
    <property type="project" value="TreeGrafter"/>
</dbReference>
<proteinExistence type="predicted"/>
<feature type="domain" description="PDZ" evidence="3">
    <location>
        <begin position="513"/>
        <end position="561"/>
    </location>
</feature>
<feature type="compositionally biased region" description="Basic and acidic residues" evidence="2">
    <location>
        <begin position="30"/>
        <end position="48"/>
    </location>
</feature>
<dbReference type="Gene3D" id="2.30.42.10">
    <property type="match status" value="1"/>
</dbReference>
<gene>
    <name evidence="4" type="primary">Pclo_6</name>
    <name evidence="4" type="ORF">EYF80_033402</name>
</gene>
<evidence type="ECO:0000256" key="1">
    <source>
        <dbReference type="SAM" id="Coils"/>
    </source>
</evidence>
<dbReference type="SUPFAM" id="SSF50156">
    <property type="entry name" value="PDZ domain-like"/>
    <property type="match status" value="1"/>
</dbReference>
<dbReference type="InterPro" id="IPR052098">
    <property type="entry name" value="Presynaptic_Scaffold_Bsn/Pclo"/>
</dbReference>
<reference evidence="4 5" key="1">
    <citation type="submission" date="2019-03" db="EMBL/GenBank/DDBJ databases">
        <title>First draft genome of Liparis tanakae, snailfish: a comprehensive survey of snailfish specific genes.</title>
        <authorList>
            <person name="Kim W."/>
            <person name="Song I."/>
            <person name="Jeong J.-H."/>
            <person name="Kim D."/>
            <person name="Kim S."/>
            <person name="Ryu S."/>
            <person name="Song J.Y."/>
            <person name="Lee S.K."/>
        </authorList>
    </citation>
    <scope>NUCLEOTIDE SEQUENCE [LARGE SCALE GENOMIC DNA]</scope>
    <source>
        <tissue evidence="4">Muscle</tissue>
    </source>
</reference>
<dbReference type="GO" id="GO:0035418">
    <property type="term" value="P:protein localization to synapse"/>
    <property type="evidence" value="ECO:0007669"/>
    <property type="project" value="TreeGrafter"/>
</dbReference>
<dbReference type="InterPro" id="IPR001478">
    <property type="entry name" value="PDZ"/>
</dbReference>
<feature type="region of interest" description="Disordered" evidence="2">
    <location>
        <begin position="25"/>
        <end position="67"/>
    </location>
</feature>
<sequence>MDSSPTSPSDLAKLESTVLPILEAQATTQLKDEEEKLTDTLKSRRKLEVLPLSPDSPSSDDDRDLSEKNTKAVRCVYLMMMESLKASQSLQMIGLEYDRSPYGMKGFGGIKPSMSDTNLAEAGLFFYKSKNSYNFSGTTEGAVDLTSAKISDAEEQGDAPLNLEISRDGSTASVGRGITSLSLDTYTDASLEAIAASLEALSSPMVPGDGQYQVERERLEMEKLNQQRLAEELEWERQEIQRFREHEQLLVQKELEELQSMKQHILNQQEDERQAHLMMQKETYAQQQQQLEQIQRLQEQLRMQLEEQKLRQMYPASPRGPKAMQRSMSDPKPMSPTGEERATCGTQYGDTGKGSGGTPTGTQKKVKRTLPNPPSEDESTTSGQTATTTGSARRRMCRNSNMARAKILQDIDRELDLVERESSKLRKRQAELDEEEKEIDAKLRYLEMGINRRKDVLLIEREKRERAYLQSVAEDRDYMSDSEDSQQQQHIREEPTRGRGYVLLDDLQGTMSDSEGNGLGIRVVGGKEVPGSNGDIGAYVAKVLPGGAAEQTGKILEGKLI</sequence>
<organism evidence="4 5">
    <name type="scientific">Liparis tanakae</name>
    <name type="common">Tanaka's snailfish</name>
    <dbReference type="NCBI Taxonomy" id="230148"/>
    <lineage>
        <taxon>Eukaryota</taxon>
        <taxon>Metazoa</taxon>
        <taxon>Chordata</taxon>
        <taxon>Craniata</taxon>
        <taxon>Vertebrata</taxon>
        <taxon>Euteleostomi</taxon>
        <taxon>Actinopterygii</taxon>
        <taxon>Neopterygii</taxon>
        <taxon>Teleostei</taxon>
        <taxon>Neoteleostei</taxon>
        <taxon>Acanthomorphata</taxon>
        <taxon>Eupercaria</taxon>
        <taxon>Perciformes</taxon>
        <taxon>Cottioidei</taxon>
        <taxon>Cottales</taxon>
        <taxon>Liparidae</taxon>
        <taxon>Liparis</taxon>
    </lineage>
</organism>
<dbReference type="AlphaFoldDB" id="A0A4Z2GSA2"/>
<evidence type="ECO:0000256" key="2">
    <source>
        <dbReference type="SAM" id="MobiDB-lite"/>
    </source>
</evidence>
<dbReference type="GO" id="GO:0030424">
    <property type="term" value="C:axon"/>
    <property type="evidence" value="ECO:0007669"/>
    <property type="project" value="TreeGrafter"/>
</dbReference>
<dbReference type="Pfam" id="PF00595">
    <property type="entry name" value="PDZ"/>
    <property type="match status" value="1"/>
</dbReference>
<dbReference type="Proteomes" id="UP000314294">
    <property type="component" value="Unassembled WGS sequence"/>
</dbReference>
<name>A0A4Z2GSA2_9TELE</name>
<dbReference type="GO" id="GO:0048788">
    <property type="term" value="C:cytoskeleton of presynaptic active zone"/>
    <property type="evidence" value="ECO:0007669"/>
    <property type="project" value="TreeGrafter"/>
</dbReference>
<feature type="region of interest" description="Disordered" evidence="2">
    <location>
        <begin position="476"/>
        <end position="498"/>
    </location>
</feature>
<accession>A0A4Z2GSA2</accession>
<dbReference type="GO" id="GO:0098882">
    <property type="term" value="F:structural constituent of presynaptic active zone"/>
    <property type="evidence" value="ECO:0007669"/>
    <property type="project" value="TreeGrafter"/>
</dbReference>
<dbReference type="EMBL" id="SRLO01000430">
    <property type="protein sequence ID" value="TNN56366.1"/>
    <property type="molecule type" value="Genomic_DNA"/>
</dbReference>
<dbReference type="GO" id="GO:1904071">
    <property type="term" value="P:presynaptic active zone assembly"/>
    <property type="evidence" value="ECO:0007669"/>
    <property type="project" value="TreeGrafter"/>
</dbReference>
<dbReference type="GO" id="GO:0098978">
    <property type="term" value="C:glutamatergic synapse"/>
    <property type="evidence" value="ECO:0007669"/>
    <property type="project" value="TreeGrafter"/>
</dbReference>
<feature type="compositionally biased region" description="Low complexity" evidence="2">
    <location>
        <begin position="380"/>
        <end position="391"/>
    </location>
</feature>
<protein>
    <submittedName>
        <fullName evidence="4">Protein piccolo</fullName>
    </submittedName>
</protein>
<dbReference type="OrthoDB" id="67700at2759"/>
<feature type="coiled-coil region" evidence="1">
    <location>
        <begin position="214"/>
        <end position="311"/>
    </location>
</feature>
<keyword evidence="1" id="KW-0175">Coiled coil</keyword>